<protein>
    <submittedName>
        <fullName evidence="2">Uncharacterized protein</fullName>
    </submittedName>
</protein>
<comment type="caution">
    <text evidence="2">The sequence shown here is derived from an EMBL/GenBank/DDBJ whole genome shotgun (WGS) entry which is preliminary data.</text>
</comment>
<evidence type="ECO:0000256" key="1">
    <source>
        <dbReference type="SAM" id="SignalP"/>
    </source>
</evidence>
<gene>
    <name evidence="2" type="ORF">Q5H92_02495</name>
</gene>
<accession>A0ABT9A780</accession>
<dbReference type="Proteomes" id="UP001167796">
    <property type="component" value="Unassembled WGS sequence"/>
</dbReference>
<name>A0ABT9A780_9BACT</name>
<keyword evidence="1" id="KW-0732">Signal</keyword>
<evidence type="ECO:0000313" key="2">
    <source>
        <dbReference type="EMBL" id="MDO7845209.1"/>
    </source>
</evidence>
<reference evidence="2" key="1">
    <citation type="submission" date="2023-07" db="EMBL/GenBank/DDBJ databases">
        <authorList>
            <person name="Kim M.K."/>
        </authorList>
    </citation>
    <scope>NUCLEOTIDE SEQUENCE</scope>
    <source>
        <strain evidence="2">M29</strain>
    </source>
</reference>
<feature type="chain" id="PRO_5045802701" evidence="1">
    <location>
        <begin position="22"/>
        <end position="173"/>
    </location>
</feature>
<dbReference type="EMBL" id="JAUQSX010000001">
    <property type="protein sequence ID" value="MDO7845209.1"/>
    <property type="molecule type" value="Genomic_DNA"/>
</dbReference>
<dbReference type="RefSeq" id="WP_305009892.1">
    <property type="nucleotide sequence ID" value="NZ_JAUQSX010000001.1"/>
</dbReference>
<feature type="signal peptide" evidence="1">
    <location>
        <begin position="1"/>
        <end position="21"/>
    </location>
</feature>
<evidence type="ECO:0000313" key="3">
    <source>
        <dbReference type="Proteomes" id="UP001167796"/>
    </source>
</evidence>
<sequence>MLVLSRFAPLALLALPAIGHAQTGAANAVGLEVPAPAPPGRGHFLTGTYVVGTYLPLPATSSYGYGVQPFLRYQLGSRTGGRARPYVQYSFAPYRVPTYGTGALTGLDAAGLPANAGFAPLAVRNAPYGALPYGSYGGLGAFSVGIPMQVGRSSAVLNVGGALLQGLLNPTYW</sequence>
<organism evidence="2 3">
    <name type="scientific">Hymenobacter mellowenesis</name>
    <dbReference type="NCBI Taxonomy" id="3063995"/>
    <lineage>
        <taxon>Bacteria</taxon>
        <taxon>Pseudomonadati</taxon>
        <taxon>Bacteroidota</taxon>
        <taxon>Cytophagia</taxon>
        <taxon>Cytophagales</taxon>
        <taxon>Hymenobacteraceae</taxon>
        <taxon>Hymenobacter</taxon>
    </lineage>
</organism>
<keyword evidence="3" id="KW-1185">Reference proteome</keyword>
<proteinExistence type="predicted"/>